<protein>
    <submittedName>
        <fullName evidence="1">Uncharacterized protein</fullName>
    </submittedName>
</protein>
<dbReference type="EMDB" id="EMD-34815"/>
<evidence type="ECO:0007829" key="3">
    <source>
        <dbReference type="PDB" id="8HIF"/>
    </source>
</evidence>
<organism evidence="1 2">
    <name type="scientific">Singapore grouper iridovirus</name>
    <dbReference type="NCBI Taxonomy" id="262968"/>
    <lineage>
        <taxon>Viruses</taxon>
        <taxon>Varidnaviria</taxon>
        <taxon>Bamfordvirae</taxon>
        <taxon>Nucleocytoviricota</taxon>
        <taxon>Megaviricetes</taxon>
        <taxon>Pimascovirales</taxon>
        <taxon>Pimascovirales incertae sedis</taxon>
        <taxon>Iridoviridae</taxon>
        <taxon>Alphairidovirinae</taxon>
        <taxon>Ranavirus</taxon>
        <taxon>Ranavirus epinephelus1</taxon>
    </lineage>
</organism>
<dbReference type="GeneID" id="3197066"/>
<dbReference type="PDB" id="8HIF">
    <property type="method" value="EM"/>
    <property type="resolution" value="3.50 A"/>
    <property type="chains" value="y6=1-103"/>
</dbReference>
<dbReference type="EMBL" id="AY521625">
    <property type="protein sequence ID" value="AAS18154.1"/>
    <property type="molecule type" value="Genomic_DNA"/>
</dbReference>
<sequence>MNAYQNDKLHLCAPRPDLVRAAMSAMVRETGCTPNVNIREMAISAGVMLTKIRANPGMLRYGMTATQTVIYNLKELFAAHAARGVVFKTPAIHPAHPSQWKGF</sequence>
<dbReference type="RefSeq" id="YP_164234.1">
    <property type="nucleotide sequence ID" value="NC_006549.1"/>
</dbReference>
<keyword evidence="3" id="KW-0002">3D-structure</keyword>
<evidence type="ECO:0000313" key="1">
    <source>
        <dbReference type="EMBL" id="AAS18154.1"/>
    </source>
</evidence>
<reference evidence="1 2" key="1">
    <citation type="journal article" date="2004" name="J. Virol.">
        <title>Functional genomics analysis of Singapore grouper iridovirus: complete sequence determination and proteomic analysis.</title>
        <authorList>
            <person name="Song W.J."/>
            <person name="Qin Q.W."/>
            <person name="Qiu J."/>
            <person name="Huang C.H."/>
            <person name="Wang F."/>
            <person name="Hew C.L."/>
        </authorList>
    </citation>
    <scope>NUCLEOTIDE SEQUENCE [LARGE SCALE GENOMIC DNA]</scope>
</reference>
<keyword evidence="2" id="KW-1185">Reference proteome</keyword>
<dbReference type="Proteomes" id="UP000172127">
    <property type="component" value="Segment"/>
</dbReference>
<gene>
    <name evidence="1" type="ORF">ORF139R</name>
</gene>
<name>Q5YFC6_9VIRU</name>
<dbReference type="KEGG" id="vg:3197066"/>
<accession>Q5YFC6</accession>
<reference evidence="3" key="2">
    <citation type="journal article" date="2023" name="Nat. Commun.">
        <title>Near-atomic architecture of Singapore grouper iridovirus and implications for giant virus assembly.</title>
        <authorList>
            <person name="Zhao Z."/>
            <person name="Huang Y."/>
            <person name="Liu C."/>
            <person name="Zhu D."/>
            <person name="Gao S."/>
            <person name="Liu S."/>
            <person name="Peng R."/>
            <person name="Zhang Y."/>
            <person name="Huang X."/>
            <person name="Qi J."/>
            <person name="Wong C.C.L."/>
            <person name="Zhang X."/>
            <person name="Wang P."/>
            <person name="Qin Q."/>
            <person name="Gao G.F."/>
        </authorList>
    </citation>
    <scope>STRUCTURE BY ELECTRON MICROSCOPY (3.50 ANGSTROMS)</scope>
</reference>
<evidence type="ECO:0000313" key="2">
    <source>
        <dbReference type="Proteomes" id="UP000172127"/>
    </source>
</evidence>
<proteinExistence type="evidence at protein level"/>